<feature type="transmembrane region" description="Helical" evidence="1">
    <location>
        <begin position="188"/>
        <end position="208"/>
    </location>
</feature>
<comment type="caution">
    <text evidence="2">The sequence shown here is derived from an EMBL/GenBank/DDBJ whole genome shotgun (WGS) entry which is preliminary data.</text>
</comment>
<keyword evidence="1" id="KW-0812">Transmembrane</keyword>
<feature type="transmembrane region" description="Helical" evidence="1">
    <location>
        <begin position="304"/>
        <end position="322"/>
    </location>
</feature>
<evidence type="ECO:0008006" key="4">
    <source>
        <dbReference type="Google" id="ProtNLM"/>
    </source>
</evidence>
<keyword evidence="1" id="KW-0472">Membrane</keyword>
<feature type="transmembrane region" description="Helical" evidence="1">
    <location>
        <begin position="76"/>
        <end position="102"/>
    </location>
</feature>
<organism evidence="2 3">
    <name type="scientific">Paenisporosarcina macmurdoensis</name>
    <dbReference type="NCBI Taxonomy" id="212659"/>
    <lineage>
        <taxon>Bacteria</taxon>
        <taxon>Bacillati</taxon>
        <taxon>Bacillota</taxon>
        <taxon>Bacilli</taxon>
        <taxon>Bacillales</taxon>
        <taxon>Caryophanaceae</taxon>
        <taxon>Paenisporosarcina</taxon>
    </lineage>
</organism>
<evidence type="ECO:0000313" key="2">
    <source>
        <dbReference type="EMBL" id="MFC6040562.1"/>
    </source>
</evidence>
<reference evidence="3" key="1">
    <citation type="journal article" date="2019" name="Int. J. Syst. Evol. Microbiol.">
        <title>The Global Catalogue of Microorganisms (GCM) 10K type strain sequencing project: providing services to taxonomists for standard genome sequencing and annotation.</title>
        <authorList>
            <consortium name="The Broad Institute Genomics Platform"/>
            <consortium name="The Broad Institute Genome Sequencing Center for Infectious Disease"/>
            <person name="Wu L."/>
            <person name="Ma J."/>
        </authorList>
    </citation>
    <scope>NUCLEOTIDE SEQUENCE [LARGE SCALE GENOMIC DNA]</scope>
    <source>
        <strain evidence="3">CCUG 54527</strain>
    </source>
</reference>
<feature type="transmembrane region" description="Helical" evidence="1">
    <location>
        <begin position="228"/>
        <end position="247"/>
    </location>
</feature>
<evidence type="ECO:0000256" key="1">
    <source>
        <dbReference type="SAM" id="Phobius"/>
    </source>
</evidence>
<sequence>MKLIDLYIYEVTRRLPVKNREDIALELQSTIEDMLPAEPTEAEVKQVLVQLGNPSVMASGYLDRPMHLIGPKYFDVYVSVLKIVLPIAMIIAFISLVGETIATMSNEKALSTIILTILGQGIWQLLSTAMQATFWITLVFAVIERTEKVSDQIPVTMNFKKWTPEDLKNVSTIPQNVRIKKWHVFASLLWTAIWATVYFNASKLVGIYENHPDGKILVTPTFNQEVLLSFWLLIVLVITLEVALAIFKGMERRWTHKVAIANTVVQVVSLVVFIIIFSNQQVWNDSFSNYVNNLLNITNQMKNWAYQSIILTVVIIISIDIFEGFRKAHKSRETLLTRVISK</sequence>
<accession>A0ABW1LBI0</accession>
<dbReference type="Proteomes" id="UP001596170">
    <property type="component" value="Unassembled WGS sequence"/>
</dbReference>
<feature type="transmembrane region" description="Helical" evidence="1">
    <location>
        <begin position="122"/>
        <end position="143"/>
    </location>
</feature>
<proteinExistence type="predicted"/>
<feature type="transmembrane region" description="Helical" evidence="1">
    <location>
        <begin position="259"/>
        <end position="278"/>
    </location>
</feature>
<evidence type="ECO:0000313" key="3">
    <source>
        <dbReference type="Proteomes" id="UP001596170"/>
    </source>
</evidence>
<dbReference type="EMBL" id="JBHSRI010000025">
    <property type="protein sequence ID" value="MFC6040562.1"/>
    <property type="molecule type" value="Genomic_DNA"/>
</dbReference>
<keyword evidence="1" id="KW-1133">Transmembrane helix</keyword>
<gene>
    <name evidence="2" type="ORF">ACFPYN_14135</name>
</gene>
<protein>
    <recommendedName>
        <fullName evidence="4">ABC transporter permease</fullName>
    </recommendedName>
</protein>
<name>A0ABW1LBI0_9BACL</name>
<dbReference type="RefSeq" id="WP_377735072.1">
    <property type="nucleotide sequence ID" value="NZ_JBHSRI010000025.1"/>
</dbReference>
<keyword evidence="3" id="KW-1185">Reference proteome</keyword>